<organism evidence="2 3">
    <name type="scientific">Acetoanaerobium noterae</name>
    <dbReference type="NCBI Taxonomy" id="745369"/>
    <lineage>
        <taxon>Bacteria</taxon>
        <taxon>Bacillati</taxon>
        <taxon>Bacillota</taxon>
        <taxon>Clostridia</taxon>
        <taxon>Peptostreptococcales</taxon>
        <taxon>Filifactoraceae</taxon>
        <taxon>Acetoanaerobium</taxon>
    </lineage>
</organism>
<name>A0A1T5B3K3_9FIRM</name>
<dbReference type="PANTHER" id="PTHR32063">
    <property type="match status" value="1"/>
</dbReference>
<dbReference type="SUPFAM" id="SSF82693">
    <property type="entry name" value="Multidrug efflux transporter AcrB pore domain, PN1, PN2, PC1 and PC2 subdomains"/>
    <property type="match status" value="3"/>
</dbReference>
<proteinExistence type="predicted"/>
<dbReference type="EMBL" id="FUYN01000002">
    <property type="protein sequence ID" value="SKB41775.1"/>
    <property type="molecule type" value="Genomic_DNA"/>
</dbReference>
<dbReference type="GO" id="GO:0042910">
    <property type="term" value="F:xenobiotic transmembrane transporter activity"/>
    <property type="evidence" value="ECO:0007669"/>
    <property type="project" value="TreeGrafter"/>
</dbReference>
<evidence type="ECO:0000313" key="2">
    <source>
        <dbReference type="EMBL" id="SKB41775.1"/>
    </source>
</evidence>
<feature type="transmembrane region" description="Helical" evidence="1">
    <location>
        <begin position="383"/>
        <end position="408"/>
    </location>
</feature>
<dbReference type="AlphaFoldDB" id="A0A1T5B3K3"/>
<dbReference type="Gene3D" id="3.30.70.1320">
    <property type="entry name" value="Multidrug efflux transporter AcrB pore domain like"/>
    <property type="match status" value="1"/>
</dbReference>
<evidence type="ECO:0000256" key="1">
    <source>
        <dbReference type="SAM" id="Phobius"/>
    </source>
</evidence>
<protein>
    <submittedName>
        <fullName evidence="2">Hydrophobic/amphiphilic exporter-1, HAE1 family</fullName>
    </submittedName>
</protein>
<dbReference type="RefSeq" id="WP_079589301.1">
    <property type="nucleotide sequence ID" value="NZ_FUYN01000002.1"/>
</dbReference>
<evidence type="ECO:0000313" key="3">
    <source>
        <dbReference type="Proteomes" id="UP000243406"/>
    </source>
</evidence>
<feature type="transmembrane region" description="Helical" evidence="1">
    <location>
        <begin position="860"/>
        <end position="879"/>
    </location>
</feature>
<dbReference type="Gene3D" id="1.20.1640.10">
    <property type="entry name" value="Multidrug efflux transporter AcrB transmembrane domain"/>
    <property type="match status" value="2"/>
</dbReference>
<feature type="transmembrane region" description="Helical" evidence="1">
    <location>
        <begin position="331"/>
        <end position="350"/>
    </location>
</feature>
<dbReference type="SUPFAM" id="SSF82866">
    <property type="entry name" value="Multidrug efflux transporter AcrB transmembrane domain"/>
    <property type="match status" value="2"/>
</dbReference>
<dbReference type="Pfam" id="PF00873">
    <property type="entry name" value="ACR_tran"/>
    <property type="match status" value="1"/>
</dbReference>
<dbReference type="InterPro" id="IPR001036">
    <property type="entry name" value="Acrflvin-R"/>
</dbReference>
<dbReference type="GO" id="GO:0005886">
    <property type="term" value="C:plasma membrane"/>
    <property type="evidence" value="ECO:0007669"/>
    <property type="project" value="TreeGrafter"/>
</dbReference>
<feature type="transmembrane region" description="Helical" evidence="1">
    <location>
        <begin position="886"/>
        <end position="910"/>
    </location>
</feature>
<feature type="transmembrane region" description="Helical" evidence="1">
    <location>
        <begin position="916"/>
        <end position="941"/>
    </location>
</feature>
<dbReference type="SUPFAM" id="SSF82714">
    <property type="entry name" value="Multidrug efflux transporter AcrB TolC docking domain, DN and DC subdomains"/>
    <property type="match status" value="2"/>
</dbReference>
<feature type="transmembrane region" description="Helical" evidence="1">
    <location>
        <begin position="429"/>
        <end position="449"/>
    </location>
</feature>
<feature type="transmembrane region" description="Helical" evidence="1">
    <location>
        <begin position="357"/>
        <end position="377"/>
    </location>
</feature>
<sequence length="1047" mass="112876">MFVSGMSVKRPVTTVMLMLIAVLLGLVSLNRLPVDLYPEIEVPVAIVSVDYSGVAPAEMETLVTKPLEQVLSTVSDLDAISSYSRQGSSIIIVQFQYGTNMDFAALEMREKVDMVKGALPDGSGTPMVLKIDPNAMPVIALSMSSQMPIDKLQSIVEDDISSRIERLDGVASVSSSGGKEKEIRVELNQAKLSGYGLSIAQIQNVLRSENLNLPGGTVKRGDQELIVRTTGEFRTVDEIRNIPLTLRSGESIRLYDVASVEEKYKDINSMSRYNGESSISLSVSKQSVANTVKVAEAVVLEVNKLKAEYPDINMEIAMDQSEFINKSISNVVASAVGGGLLAVIILFLFLRNIRSTFIVGIAIPVSIVTTFALMYFADLSINLISLGGLALGVGMLVDNSIVVLENIYRLAEQEGYQMEKAAIEGTKQVGMAVFASTLTTVAVFLPIVFVEGFTAIIFKQLSYTVTFSLLSSLVVALTVVPMLSAKILKVGETKKRKHKGFSLGRILDVFSNGIDWVAKKYSGLLRTALSHRKLSIILAVALLISSVGLVSMVGSEFFPAEDEGSFTVDIEMPFGASLEDTDALVKKVEAIVDEIPEKDDVFSNIGSTGNQFSLSATNSSQVSVNLKDSDERDRATKEIVEEVRKKVELIPGAKIEVNESSSMSGGGGGQGSPISVVIKGDNLETLEDLGLAFRDIIRNVPGTTEVKLDVEEGEPEARIVVDRNRASMYGVSVAEVANGLKASIEGVKATTLKTGEDEIDVVISLDEGTRSSIENMKQIEIFTASGKKVTVGQIADIEFDNSPTQIARANQVRTISVNSDITDRDLGSVVADIEKELEKYPLPDGYSYEFSGEQEQMAEAFSGLVLALLLSLIIVYMILASQFESLLHPFTVMLSVPFALSGGFIGLFITGKALSLPAFIGIIMLAGIVVNNAIVLIDYINQLRAKGMERNDAIIKAGKDRFRPIMMTTLTTVLGLLPMAIGLGEGSNTIAPLAIVVVGGLSLSTVLTLSFIPVVYTVFDGGSRKFKNLKSKFGNRKNKKKLVNEQA</sequence>
<feature type="transmembrane region" description="Helical" evidence="1">
    <location>
        <begin position="534"/>
        <end position="554"/>
    </location>
</feature>
<gene>
    <name evidence="2" type="ORF">SAMN02745120_1423</name>
</gene>
<feature type="transmembrane region" description="Helical" evidence="1">
    <location>
        <begin position="993"/>
        <end position="1019"/>
    </location>
</feature>
<dbReference type="Gene3D" id="3.30.70.1430">
    <property type="entry name" value="Multidrug efflux transporter AcrB pore domain"/>
    <property type="match status" value="2"/>
</dbReference>
<feature type="transmembrane region" description="Helical" evidence="1">
    <location>
        <begin position="461"/>
        <end position="488"/>
    </location>
</feature>
<accession>A0A1T5B3K3</accession>
<reference evidence="3" key="1">
    <citation type="submission" date="2017-02" db="EMBL/GenBank/DDBJ databases">
        <authorList>
            <person name="Varghese N."/>
            <person name="Submissions S."/>
        </authorList>
    </citation>
    <scope>NUCLEOTIDE SEQUENCE [LARGE SCALE GENOMIC DNA]</scope>
    <source>
        <strain evidence="3">ATCC 35199</strain>
    </source>
</reference>
<keyword evidence="3" id="KW-1185">Reference proteome</keyword>
<dbReference type="PANTHER" id="PTHR32063:SF0">
    <property type="entry name" value="SWARMING MOTILITY PROTEIN SWRC"/>
    <property type="match status" value="1"/>
</dbReference>
<dbReference type="PRINTS" id="PR00702">
    <property type="entry name" value="ACRIFLAVINRP"/>
</dbReference>
<keyword evidence="1" id="KW-1133">Transmembrane helix</keyword>
<keyword evidence="1" id="KW-0812">Transmembrane</keyword>
<dbReference type="Proteomes" id="UP000243406">
    <property type="component" value="Unassembled WGS sequence"/>
</dbReference>
<feature type="transmembrane region" description="Helical" evidence="1">
    <location>
        <begin position="962"/>
        <end position="981"/>
    </location>
</feature>
<dbReference type="OrthoDB" id="9757876at2"/>
<keyword evidence="1" id="KW-0472">Membrane</keyword>
<dbReference type="Gene3D" id="3.30.70.1440">
    <property type="entry name" value="Multidrug efflux transporter AcrB pore domain"/>
    <property type="match status" value="1"/>
</dbReference>
<dbReference type="Gene3D" id="3.30.2090.10">
    <property type="entry name" value="Multidrug efflux transporter AcrB TolC docking domain, DN and DC subdomains"/>
    <property type="match status" value="2"/>
</dbReference>
<dbReference type="InterPro" id="IPR027463">
    <property type="entry name" value="AcrB_DN_DC_subdom"/>
</dbReference>